<evidence type="ECO:0000256" key="5">
    <source>
        <dbReference type="RuleBase" id="RU003322"/>
    </source>
</evidence>
<evidence type="ECO:0000256" key="4">
    <source>
        <dbReference type="ARBA" id="ARBA00023016"/>
    </source>
</evidence>
<dbReference type="PROSITE" id="PS00297">
    <property type="entry name" value="HSP70_1"/>
    <property type="match status" value="1"/>
</dbReference>
<protein>
    <submittedName>
        <fullName evidence="7">Uncharacterized protein</fullName>
    </submittedName>
</protein>
<sequence>MSKAVGIDLGTTYSCVAHFTNDRVEIIANDQGNRTTPSFVAFTDSERLIGDAAKNQAAMNPANTVFDAKRLIGRKFTDSEVQSDIKHFPFSVIDKAGKPAIKVEFKGEEKVFTPEEISSMILTKMKETAEGYLGGTVTDAVITVPAYFNDSQRQATKDAGLIAGLNVLRIINEPTAAAIAYGLDKKKQGEHNVLIFDLGGGTFDVSLLTIEDGIFEVKATAGDTHLGGEDFDHRLVNHFIAEFKRKHKKDLSSNQRSLRRLRTACERAKRTLSSSSQTSIEIDSLYEGIDFYTSITRARFEELCQDLFRSTLDPVEKVLRDSKIDKSSVSEIVLVGGSTRIPKVQKLVSDFFNGKEPNKSINPDEAVAYGAAVQAAILTGDTSSKTQDLLLLDVAPLSLGIETAGGIMTKLIPRNSTIPTKKSEVFSTYADNQPGVLIQVFEGERTKTKDNNLLGKFELSGIPPAPRGVPQIEVTFDIDANGILNVSALEKGTGKTNKITITNDKGRLSKDEIERMVSEAEKYKEEDEKEANRIAAKNGLESYSYSLKNTISEDNFKEKVSADDREKLEKAINETISWLDDNQTATTEEYSDKKKELEEVANPIMSTLYGTAGGAPGGAPGGFPGAGAPPSSGDASGPTVEEVD</sequence>
<dbReference type="Gene3D" id="2.60.34.10">
    <property type="entry name" value="Substrate Binding Domain Of DNAk, Chain A, domain 1"/>
    <property type="match status" value="1"/>
</dbReference>
<dbReference type="InterPro" id="IPR043129">
    <property type="entry name" value="ATPase_NBD"/>
</dbReference>
<feature type="region of interest" description="Disordered" evidence="6">
    <location>
        <begin position="607"/>
        <end position="644"/>
    </location>
</feature>
<dbReference type="InterPro" id="IPR029048">
    <property type="entry name" value="HSP70_C_sf"/>
</dbReference>
<dbReference type="AlphaFoldDB" id="A0A9P5KSV9"/>
<dbReference type="GO" id="GO:0140602">
    <property type="term" value="C:nucleolar peripheral inclusion body"/>
    <property type="evidence" value="ECO:0007669"/>
    <property type="project" value="UniProtKB-ARBA"/>
</dbReference>
<dbReference type="Gene3D" id="1.20.1270.10">
    <property type="match status" value="1"/>
</dbReference>
<dbReference type="Gene3D" id="3.30.30.30">
    <property type="match status" value="1"/>
</dbReference>
<dbReference type="PROSITE" id="PS00329">
    <property type="entry name" value="HSP70_2"/>
    <property type="match status" value="1"/>
</dbReference>
<dbReference type="PRINTS" id="PR00301">
    <property type="entry name" value="HEATSHOCK70"/>
</dbReference>
<evidence type="ECO:0000313" key="7">
    <source>
        <dbReference type="EMBL" id="KAF5096616.1"/>
    </source>
</evidence>
<dbReference type="InterPro" id="IPR029047">
    <property type="entry name" value="HSP70_peptide-bd_sf"/>
</dbReference>
<dbReference type="FunFam" id="1.20.1270.10:FF:000021">
    <property type="entry name" value="Heat shock protein 70"/>
    <property type="match status" value="1"/>
</dbReference>
<dbReference type="NCBIfam" id="NF001413">
    <property type="entry name" value="PRK00290.1"/>
    <property type="match status" value="1"/>
</dbReference>
<accession>A0A9P5KSV9</accession>
<dbReference type="FunFam" id="2.60.34.10:FF:000002">
    <property type="entry name" value="Heat shock 70 kDa"/>
    <property type="match status" value="1"/>
</dbReference>
<evidence type="ECO:0000256" key="2">
    <source>
        <dbReference type="ARBA" id="ARBA00022741"/>
    </source>
</evidence>
<gene>
    <name evidence="7" type="ORF">DV451_004140</name>
</gene>
<dbReference type="GO" id="GO:0140662">
    <property type="term" value="F:ATP-dependent protein folding chaperone"/>
    <property type="evidence" value="ECO:0007669"/>
    <property type="project" value="InterPro"/>
</dbReference>
<dbReference type="GO" id="GO:0005524">
    <property type="term" value="F:ATP binding"/>
    <property type="evidence" value="ECO:0007669"/>
    <property type="project" value="UniProtKB-KW"/>
</dbReference>
<dbReference type="GO" id="GO:0140453">
    <property type="term" value="C:protein aggregate center"/>
    <property type="evidence" value="ECO:0007669"/>
    <property type="project" value="UniProtKB-ARBA"/>
</dbReference>
<evidence type="ECO:0000313" key="8">
    <source>
        <dbReference type="Proteomes" id="UP000750522"/>
    </source>
</evidence>
<dbReference type="Proteomes" id="UP000750522">
    <property type="component" value="Unassembled WGS sequence"/>
</dbReference>
<proteinExistence type="inferred from homology"/>
<comment type="similarity">
    <text evidence="1 5">Belongs to the heat shock protein 70 family.</text>
</comment>
<evidence type="ECO:0000256" key="1">
    <source>
        <dbReference type="ARBA" id="ARBA00007381"/>
    </source>
</evidence>
<dbReference type="SUPFAM" id="SSF100934">
    <property type="entry name" value="Heat shock protein 70kD (HSP70), C-terminal subdomain"/>
    <property type="match status" value="1"/>
</dbReference>
<dbReference type="InterPro" id="IPR018181">
    <property type="entry name" value="Heat_shock_70_CS"/>
</dbReference>
<dbReference type="EMBL" id="QQZK01000111">
    <property type="protein sequence ID" value="KAF5096616.1"/>
    <property type="molecule type" value="Genomic_DNA"/>
</dbReference>
<comment type="caution">
    <text evidence="7">The sequence shown here is derived from an EMBL/GenBank/DDBJ whole genome shotgun (WGS) entry which is preliminary data.</text>
</comment>
<dbReference type="CDD" id="cd10233">
    <property type="entry name" value="ASKHA_NBD_HSP70_HSPA1"/>
    <property type="match status" value="1"/>
</dbReference>
<dbReference type="FunFam" id="3.30.420.40:FF:000172">
    <property type="entry name" value="Heat shock 70 kDa protein"/>
    <property type="match status" value="2"/>
</dbReference>
<dbReference type="InterPro" id="IPR013126">
    <property type="entry name" value="Hsp_70_fam"/>
</dbReference>
<keyword evidence="2 5" id="KW-0547">Nucleotide-binding</keyword>
<dbReference type="SUPFAM" id="SSF100920">
    <property type="entry name" value="Heat shock protein 70kD (HSP70), peptide-binding domain"/>
    <property type="match status" value="1"/>
</dbReference>
<evidence type="ECO:0000256" key="6">
    <source>
        <dbReference type="SAM" id="MobiDB-lite"/>
    </source>
</evidence>
<keyword evidence="3 5" id="KW-0067">ATP-binding</keyword>
<evidence type="ECO:0000256" key="3">
    <source>
        <dbReference type="ARBA" id="ARBA00022840"/>
    </source>
</evidence>
<dbReference type="Pfam" id="PF00012">
    <property type="entry name" value="HSP70"/>
    <property type="match status" value="1"/>
</dbReference>
<organism evidence="7 8">
    <name type="scientific">Geotrichum candidum</name>
    <name type="common">Oospora lactis</name>
    <name type="synonym">Dipodascus geotrichum</name>
    <dbReference type="NCBI Taxonomy" id="1173061"/>
    <lineage>
        <taxon>Eukaryota</taxon>
        <taxon>Fungi</taxon>
        <taxon>Dikarya</taxon>
        <taxon>Ascomycota</taxon>
        <taxon>Saccharomycotina</taxon>
        <taxon>Dipodascomycetes</taxon>
        <taxon>Dipodascales</taxon>
        <taxon>Dipodascaceae</taxon>
        <taxon>Geotrichum</taxon>
    </lineage>
</organism>
<dbReference type="Gene3D" id="3.90.640.10">
    <property type="entry name" value="Actin, Chain A, domain 4"/>
    <property type="match status" value="1"/>
</dbReference>
<dbReference type="FunFam" id="3.30.420.40:FF:000026">
    <property type="entry name" value="Heat shock protein 70"/>
    <property type="match status" value="1"/>
</dbReference>
<dbReference type="Gene3D" id="3.30.420.40">
    <property type="match status" value="2"/>
</dbReference>
<feature type="compositionally biased region" description="Gly residues" evidence="6">
    <location>
        <begin position="611"/>
        <end position="625"/>
    </location>
</feature>
<keyword evidence="4" id="KW-0346">Stress response</keyword>
<dbReference type="SUPFAM" id="SSF53067">
    <property type="entry name" value="Actin-like ATPase domain"/>
    <property type="match status" value="2"/>
</dbReference>
<feature type="compositionally biased region" description="Low complexity" evidence="6">
    <location>
        <begin position="626"/>
        <end position="638"/>
    </location>
</feature>
<dbReference type="FunFam" id="3.90.640.10:FF:000134">
    <property type="entry name" value="Heat shock cognate 71 kDa protein"/>
    <property type="match status" value="1"/>
</dbReference>
<reference evidence="7" key="1">
    <citation type="journal article" date="2020" name="Front. Microbiol.">
        <title>Phenotypic and Genetic Characterization of the Cheese Ripening Yeast Geotrichum candidum.</title>
        <authorList>
            <person name="Perkins V."/>
            <person name="Vignola S."/>
            <person name="Lessard M.H."/>
            <person name="Plante P.L."/>
            <person name="Corbeil J."/>
            <person name="Dugat-Bony E."/>
            <person name="Frenette M."/>
            <person name="Labrie S."/>
        </authorList>
    </citation>
    <scope>NUCLEOTIDE SEQUENCE</scope>
    <source>
        <strain evidence="7">LMA-70</strain>
    </source>
</reference>
<dbReference type="PANTHER" id="PTHR19375">
    <property type="entry name" value="HEAT SHOCK PROTEIN 70KDA"/>
    <property type="match status" value="1"/>
</dbReference>
<name>A0A9P5KSV9_GEOCN</name>
<dbReference type="FunFam" id="3.30.30.30:FF:000001">
    <property type="entry name" value="heat shock 70 kDa protein-like"/>
    <property type="match status" value="1"/>
</dbReference>
<reference evidence="7" key="2">
    <citation type="submission" date="2020-01" db="EMBL/GenBank/DDBJ databases">
        <authorList>
            <person name="Perkins V."/>
            <person name="Lessard M.-H."/>
            <person name="Dugat-Bony E."/>
            <person name="Frenette M."/>
            <person name="Labrie S."/>
        </authorList>
    </citation>
    <scope>NUCLEOTIDE SEQUENCE</scope>
    <source>
        <strain evidence="7">LMA-70</strain>
    </source>
</reference>
<dbReference type="PROSITE" id="PS01036">
    <property type="entry name" value="HSP70_3"/>
    <property type="match status" value="1"/>
</dbReference>